<feature type="compositionally biased region" description="Basic residues" evidence="1">
    <location>
        <begin position="94"/>
        <end position="104"/>
    </location>
</feature>
<name>A0A8S3YGB1_PARAO</name>
<dbReference type="EMBL" id="CAJQZP010001668">
    <property type="protein sequence ID" value="CAG5058423.1"/>
    <property type="molecule type" value="Genomic_DNA"/>
</dbReference>
<evidence type="ECO:0000313" key="2">
    <source>
        <dbReference type="EMBL" id="CAG5058423.1"/>
    </source>
</evidence>
<evidence type="ECO:0000313" key="3">
    <source>
        <dbReference type="Proteomes" id="UP000691718"/>
    </source>
</evidence>
<comment type="caution">
    <text evidence="2">The sequence shown here is derived from an EMBL/GenBank/DDBJ whole genome shotgun (WGS) entry which is preliminary data.</text>
</comment>
<feature type="region of interest" description="Disordered" evidence="1">
    <location>
        <begin position="67"/>
        <end position="142"/>
    </location>
</feature>
<feature type="region of interest" description="Disordered" evidence="1">
    <location>
        <begin position="19"/>
        <end position="51"/>
    </location>
</feature>
<feature type="compositionally biased region" description="Polar residues" evidence="1">
    <location>
        <begin position="74"/>
        <end position="91"/>
    </location>
</feature>
<evidence type="ECO:0000256" key="1">
    <source>
        <dbReference type="SAM" id="MobiDB-lite"/>
    </source>
</evidence>
<dbReference type="AlphaFoldDB" id="A0A8S3YGB1"/>
<accession>A0A8S3YGB1</accession>
<organism evidence="2 3">
    <name type="scientific">Parnassius apollo</name>
    <name type="common">Apollo butterfly</name>
    <name type="synonym">Papilio apollo</name>
    <dbReference type="NCBI Taxonomy" id="110799"/>
    <lineage>
        <taxon>Eukaryota</taxon>
        <taxon>Metazoa</taxon>
        <taxon>Ecdysozoa</taxon>
        <taxon>Arthropoda</taxon>
        <taxon>Hexapoda</taxon>
        <taxon>Insecta</taxon>
        <taxon>Pterygota</taxon>
        <taxon>Neoptera</taxon>
        <taxon>Endopterygota</taxon>
        <taxon>Lepidoptera</taxon>
        <taxon>Glossata</taxon>
        <taxon>Ditrysia</taxon>
        <taxon>Papilionoidea</taxon>
        <taxon>Papilionidae</taxon>
        <taxon>Parnassiinae</taxon>
        <taxon>Parnassini</taxon>
        <taxon>Parnassius</taxon>
        <taxon>Parnassius</taxon>
    </lineage>
</organism>
<protein>
    <submittedName>
        <fullName evidence="2">(apollo) hypothetical protein</fullName>
    </submittedName>
</protein>
<proteinExistence type="predicted"/>
<reference evidence="2" key="1">
    <citation type="submission" date="2021-04" db="EMBL/GenBank/DDBJ databases">
        <authorList>
            <person name="Tunstrom K."/>
        </authorList>
    </citation>
    <scope>NUCLEOTIDE SEQUENCE</scope>
</reference>
<feature type="compositionally biased region" description="Basic and acidic residues" evidence="1">
    <location>
        <begin position="129"/>
        <end position="142"/>
    </location>
</feature>
<gene>
    <name evidence="2" type="ORF">PAPOLLO_LOCUS27582</name>
</gene>
<keyword evidence="3" id="KW-1185">Reference proteome</keyword>
<dbReference type="Proteomes" id="UP000691718">
    <property type="component" value="Unassembled WGS sequence"/>
</dbReference>
<sequence>MAEFNCSYRKALQIYVPPEPVPPLRAEQINSTSPARASKFPESIPEHVPMQSQDINAISYVSVTRAPQRDNIIRQPQSTQPYSTNMSQSLEQRPKKKNNKKKKHSQNEVCNWDVPSETMNNNLVDESENEIRLRNERKEKYR</sequence>